<sequence length="66" mass="7691">MTVILTDGLSFQLSLIVEFSIRQRLYNDHTQFNPRPTFLGVTFDKGLTLNQQCYLKNLNRKTLTNI</sequence>
<dbReference type="AlphaFoldDB" id="A0A3M7RUD2"/>
<organism evidence="1 2">
    <name type="scientific">Brachionus plicatilis</name>
    <name type="common">Marine rotifer</name>
    <name type="synonym">Brachionus muelleri</name>
    <dbReference type="NCBI Taxonomy" id="10195"/>
    <lineage>
        <taxon>Eukaryota</taxon>
        <taxon>Metazoa</taxon>
        <taxon>Spiralia</taxon>
        <taxon>Gnathifera</taxon>
        <taxon>Rotifera</taxon>
        <taxon>Eurotatoria</taxon>
        <taxon>Monogononta</taxon>
        <taxon>Pseudotrocha</taxon>
        <taxon>Ploima</taxon>
        <taxon>Brachionidae</taxon>
        <taxon>Brachionus</taxon>
    </lineage>
</organism>
<name>A0A3M7RUD2_BRAPC</name>
<proteinExistence type="predicted"/>
<reference evidence="1 2" key="1">
    <citation type="journal article" date="2018" name="Sci. Rep.">
        <title>Genomic signatures of local adaptation to the degree of environmental predictability in rotifers.</title>
        <authorList>
            <person name="Franch-Gras L."/>
            <person name="Hahn C."/>
            <person name="Garcia-Roger E.M."/>
            <person name="Carmona M.J."/>
            <person name="Serra M."/>
            <person name="Gomez A."/>
        </authorList>
    </citation>
    <scope>NUCLEOTIDE SEQUENCE [LARGE SCALE GENOMIC DNA]</scope>
    <source>
        <strain evidence="1">HYR1</strain>
    </source>
</reference>
<evidence type="ECO:0000313" key="2">
    <source>
        <dbReference type="Proteomes" id="UP000276133"/>
    </source>
</evidence>
<gene>
    <name evidence="1" type="ORF">BpHYR1_052334</name>
</gene>
<dbReference type="Proteomes" id="UP000276133">
    <property type="component" value="Unassembled WGS sequence"/>
</dbReference>
<protein>
    <submittedName>
        <fullName evidence="1">Uncharacterized protein</fullName>
    </submittedName>
</protein>
<comment type="caution">
    <text evidence="1">The sequence shown here is derived from an EMBL/GenBank/DDBJ whole genome shotgun (WGS) entry which is preliminary data.</text>
</comment>
<evidence type="ECO:0000313" key="1">
    <source>
        <dbReference type="EMBL" id="RNA26948.1"/>
    </source>
</evidence>
<accession>A0A3M7RUD2</accession>
<keyword evidence="2" id="KW-1185">Reference proteome</keyword>
<dbReference type="EMBL" id="REGN01002633">
    <property type="protein sequence ID" value="RNA26948.1"/>
    <property type="molecule type" value="Genomic_DNA"/>
</dbReference>